<evidence type="ECO:0000313" key="1">
    <source>
        <dbReference type="EMBL" id="KAK3238253.1"/>
    </source>
</evidence>
<dbReference type="AlphaFoldDB" id="A0AAE0ERI4"/>
<evidence type="ECO:0000313" key="2">
    <source>
        <dbReference type="Proteomes" id="UP001190700"/>
    </source>
</evidence>
<accession>A0AAE0ERI4</accession>
<dbReference type="EMBL" id="LGRX02034281">
    <property type="protein sequence ID" value="KAK3238253.1"/>
    <property type="molecule type" value="Genomic_DNA"/>
</dbReference>
<reference evidence="1 2" key="1">
    <citation type="journal article" date="2015" name="Genome Biol. Evol.">
        <title>Comparative Genomics of a Bacterivorous Green Alga Reveals Evolutionary Causalities and Consequences of Phago-Mixotrophic Mode of Nutrition.</title>
        <authorList>
            <person name="Burns J.A."/>
            <person name="Paasch A."/>
            <person name="Narechania A."/>
            <person name="Kim E."/>
        </authorList>
    </citation>
    <scope>NUCLEOTIDE SEQUENCE [LARGE SCALE GENOMIC DNA]</scope>
    <source>
        <strain evidence="1 2">PLY_AMNH</strain>
    </source>
</reference>
<organism evidence="1 2">
    <name type="scientific">Cymbomonas tetramitiformis</name>
    <dbReference type="NCBI Taxonomy" id="36881"/>
    <lineage>
        <taxon>Eukaryota</taxon>
        <taxon>Viridiplantae</taxon>
        <taxon>Chlorophyta</taxon>
        <taxon>Pyramimonadophyceae</taxon>
        <taxon>Pyramimonadales</taxon>
        <taxon>Pyramimonadaceae</taxon>
        <taxon>Cymbomonas</taxon>
    </lineage>
</organism>
<dbReference type="Proteomes" id="UP001190700">
    <property type="component" value="Unassembled WGS sequence"/>
</dbReference>
<protein>
    <submittedName>
        <fullName evidence="1">Uncharacterized protein</fullName>
    </submittedName>
</protein>
<comment type="caution">
    <text evidence="1">The sequence shown here is derived from an EMBL/GenBank/DDBJ whole genome shotgun (WGS) entry which is preliminary data.</text>
</comment>
<gene>
    <name evidence="1" type="ORF">CYMTET_51720</name>
</gene>
<sequence length="215" mass="24262">MTFGGGKQPFVLVGNVDSDYIQTIFDLIQIKTVNRTYGTVRVHNVGDLYREARWAWKPANKQGNRMPMKAVDVAGHLLKHPMTTHLVEAIVYTHDRIHPISNNHHKVLFLKMKKGEDGEPLHKGGDGYLTDEQEPPEIMAFPTEIQVLVQGQERGKLVLSFFHGFEYCSSSTHGEDTIARLNHISCMCYGERMLQAGGLVVVGAPWPTVRTKRLR</sequence>
<proteinExistence type="predicted"/>
<name>A0AAE0ERI4_9CHLO</name>
<keyword evidence="2" id="KW-1185">Reference proteome</keyword>